<keyword evidence="6 9" id="KW-0472">Membrane</keyword>
<dbReference type="Proteomes" id="UP000549394">
    <property type="component" value="Unassembled WGS sequence"/>
</dbReference>
<evidence type="ECO:0000256" key="7">
    <source>
        <dbReference type="ARBA" id="ARBA00032251"/>
    </source>
</evidence>
<dbReference type="PROSITE" id="PS50262">
    <property type="entry name" value="G_PROTEIN_RECEP_F1_2"/>
    <property type="match status" value="1"/>
</dbReference>
<evidence type="ECO:0000256" key="9">
    <source>
        <dbReference type="SAM" id="Phobius"/>
    </source>
</evidence>
<keyword evidence="8" id="KW-0807">Transducer</keyword>
<organism evidence="11 12">
    <name type="scientific">Dimorphilus gyrociliatus</name>
    <dbReference type="NCBI Taxonomy" id="2664684"/>
    <lineage>
        <taxon>Eukaryota</taxon>
        <taxon>Metazoa</taxon>
        <taxon>Spiralia</taxon>
        <taxon>Lophotrochozoa</taxon>
        <taxon>Annelida</taxon>
        <taxon>Polychaeta</taxon>
        <taxon>Polychaeta incertae sedis</taxon>
        <taxon>Dinophilidae</taxon>
        <taxon>Dimorphilus</taxon>
    </lineage>
</organism>
<dbReference type="AlphaFoldDB" id="A0A7I8V3J5"/>
<evidence type="ECO:0000259" key="10">
    <source>
        <dbReference type="PROSITE" id="PS50262"/>
    </source>
</evidence>
<dbReference type="Gene3D" id="1.20.1070.10">
    <property type="entry name" value="Rhodopsin 7-helix transmembrane proteins"/>
    <property type="match status" value="1"/>
</dbReference>
<keyword evidence="8" id="KW-0297">G-protein coupled receptor</keyword>
<feature type="transmembrane region" description="Helical" evidence="9">
    <location>
        <begin position="181"/>
        <end position="206"/>
    </location>
</feature>
<protein>
    <recommendedName>
        <fullName evidence="3">Thyrotropin-releasing hormone receptor</fullName>
    </recommendedName>
    <alternativeName>
        <fullName evidence="7">Thyroliberin receptor</fullName>
    </alternativeName>
</protein>
<dbReference type="PRINTS" id="PR00237">
    <property type="entry name" value="GPCRRHODOPSN"/>
</dbReference>
<dbReference type="InterPro" id="IPR017452">
    <property type="entry name" value="GPCR_Rhodpsn_7TM"/>
</dbReference>
<feature type="transmembrane region" description="Helical" evidence="9">
    <location>
        <begin position="20"/>
        <end position="43"/>
    </location>
</feature>
<evidence type="ECO:0000256" key="1">
    <source>
        <dbReference type="ARBA" id="ARBA00004100"/>
    </source>
</evidence>
<keyword evidence="5 9" id="KW-1133">Transmembrane helix</keyword>
<accession>A0A7I8V3J5</accession>
<dbReference type="PANTHER" id="PTHR46061:SF3">
    <property type="entry name" value="THYROTROPIN-RELEASING HORMONE RECEPTOR"/>
    <property type="match status" value="1"/>
</dbReference>
<proteinExistence type="inferred from homology"/>
<dbReference type="OrthoDB" id="5987936at2759"/>
<dbReference type="EMBL" id="CAJFCJ010000001">
    <property type="protein sequence ID" value="CAD5110699.1"/>
    <property type="molecule type" value="Genomic_DNA"/>
</dbReference>
<comment type="similarity">
    <text evidence="8">Belongs to the G-protein coupled receptor 1 family.</text>
</comment>
<evidence type="ECO:0000256" key="6">
    <source>
        <dbReference type="ARBA" id="ARBA00023136"/>
    </source>
</evidence>
<dbReference type="SUPFAM" id="SSF81321">
    <property type="entry name" value="Family A G protein-coupled receptor-like"/>
    <property type="match status" value="1"/>
</dbReference>
<dbReference type="PANTHER" id="PTHR46061">
    <property type="entry name" value="THYROTROPIN-RELEASING HORMONE RECEPTOR"/>
    <property type="match status" value="1"/>
</dbReference>
<feature type="transmembrane region" description="Helical" evidence="9">
    <location>
        <begin position="140"/>
        <end position="161"/>
    </location>
</feature>
<dbReference type="GO" id="GO:0016020">
    <property type="term" value="C:membrane"/>
    <property type="evidence" value="ECO:0007669"/>
    <property type="project" value="UniProtKB-SubCell"/>
</dbReference>
<name>A0A7I8V3J5_9ANNE</name>
<dbReference type="InterPro" id="IPR000276">
    <property type="entry name" value="GPCR_Rhodpsn"/>
</dbReference>
<dbReference type="Pfam" id="PF00001">
    <property type="entry name" value="7tm_1"/>
    <property type="match status" value="1"/>
</dbReference>
<dbReference type="InterPro" id="IPR002120">
    <property type="entry name" value="TRH_rcpt_1"/>
</dbReference>
<evidence type="ECO:0000256" key="8">
    <source>
        <dbReference type="RuleBase" id="RU000688"/>
    </source>
</evidence>
<evidence type="ECO:0000256" key="4">
    <source>
        <dbReference type="ARBA" id="ARBA00022692"/>
    </source>
</evidence>
<keyword evidence="4 8" id="KW-0812">Transmembrane</keyword>
<keyword evidence="8" id="KW-0675">Receptor</keyword>
<feature type="transmembrane region" description="Helical" evidence="9">
    <location>
        <begin position="55"/>
        <end position="75"/>
    </location>
</feature>
<comment type="caution">
    <text evidence="11">The sequence shown here is derived from an EMBL/GenBank/DDBJ whole genome shotgun (WGS) entry which is preliminary data.</text>
</comment>
<feature type="transmembrane region" description="Helical" evidence="9">
    <location>
        <begin position="95"/>
        <end position="120"/>
    </location>
</feature>
<evidence type="ECO:0000256" key="2">
    <source>
        <dbReference type="ARBA" id="ARBA00004370"/>
    </source>
</evidence>
<comment type="subcellular location">
    <subcellularLocation>
        <location evidence="2">Membrane</location>
    </subcellularLocation>
</comment>
<dbReference type="PRINTS" id="PR00751">
    <property type="entry name" value="THYROLIBRINR"/>
</dbReference>
<feature type="domain" description="G-protein coupled receptors family 1 profile" evidence="10">
    <location>
        <begin position="35"/>
        <end position="256"/>
    </location>
</feature>
<dbReference type="PROSITE" id="PS00237">
    <property type="entry name" value="G_PROTEIN_RECEP_F1_1"/>
    <property type="match status" value="1"/>
</dbReference>
<reference evidence="11 12" key="1">
    <citation type="submission" date="2020-08" db="EMBL/GenBank/DDBJ databases">
        <authorList>
            <person name="Hejnol A."/>
        </authorList>
    </citation>
    <scope>NUCLEOTIDE SEQUENCE [LARGE SCALE GENOMIC DNA]</scope>
</reference>
<dbReference type="GO" id="GO:0004997">
    <property type="term" value="F:thyrotropin-releasing hormone receptor activity"/>
    <property type="evidence" value="ECO:0007669"/>
    <property type="project" value="InterPro"/>
</dbReference>
<comment type="function">
    <text evidence="1">Receptor for thyrotropin-releasing hormone (TRH). Upon ligand binding, this G-protein-coupled receptor triggers activation of the phosphatidylinositol (IP3)-calcium-protein kinase C (PKC) pathway.</text>
</comment>
<gene>
    <name evidence="11" type="ORF">DGYR_LOCUS69</name>
</gene>
<evidence type="ECO:0000256" key="3">
    <source>
        <dbReference type="ARBA" id="ARBA00018873"/>
    </source>
</evidence>
<sequence length="256" mass="28610">MLNNSSGNTSSQQALLYQIIGQSVVGVIFIVGIIGNIMVILVVARTKSMRTPTNCYLLSLAVADCLALLSTTIPIQVDFHIQTGRWVFGEVGCRIIIFCQYTTTTASVLSITAFTIERYIAICHPMKAQTVCTVSRAKRIIGGTWGFSLVYNSPWLFFVKITTNNSKIPICDFSLDRKHYIVIYMCDLMLLYVSPLLLTCVLYGLIGRMLFRNLTPGGHNDSAKRSSSRVQVMAFVTECRDRIYKAFLKKFSLLLS</sequence>
<keyword evidence="12" id="KW-1185">Reference proteome</keyword>
<evidence type="ECO:0000256" key="5">
    <source>
        <dbReference type="ARBA" id="ARBA00022989"/>
    </source>
</evidence>
<evidence type="ECO:0000313" key="11">
    <source>
        <dbReference type="EMBL" id="CAD5110699.1"/>
    </source>
</evidence>
<evidence type="ECO:0000313" key="12">
    <source>
        <dbReference type="Proteomes" id="UP000549394"/>
    </source>
</evidence>